<evidence type="ECO:0000259" key="11">
    <source>
        <dbReference type="PROSITE" id="PS50089"/>
    </source>
</evidence>
<keyword evidence="6 9" id="KW-0863">Zinc-finger</keyword>
<dbReference type="HOGENOM" id="CLU_757571_0_0_1"/>
<dbReference type="SUPFAM" id="SSF57850">
    <property type="entry name" value="RING/U-box"/>
    <property type="match status" value="3"/>
</dbReference>
<dbReference type="Proteomes" id="UP000009168">
    <property type="component" value="Unassembled WGS sequence"/>
</dbReference>
<dbReference type="Gene3D" id="3.30.40.10">
    <property type="entry name" value="Zinc/RING finger domain, C3HC4 (zinc finger)"/>
    <property type="match status" value="1"/>
</dbReference>
<dbReference type="EMBL" id="GG662495">
    <property type="protein sequence ID" value="EAS03299.3"/>
    <property type="molecule type" value="Genomic_DNA"/>
</dbReference>
<organism evidence="13 14">
    <name type="scientific">Tetrahymena thermophila (strain SB210)</name>
    <dbReference type="NCBI Taxonomy" id="312017"/>
    <lineage>
        <taxon>Eukaryota</taxon>
        <taxon>Sar</taxon>
        <taxon>Alveolata</taxon>
        <taxon>Ciliophora</taxon>
        <taxon>Intramacronucleata</taxon>
        <taxon>Oligohymenophorea</taxon>
        <taxon>Hymenostomatida</taxon>
        <taxon>Tetrahymenina</taxon>
        <taxon>Tetrahymenidae</taxon>
        <taxon>Tetrahymena</taxon>
    </lineage>
</organism>
<dbReference type="RefSeq" id="XP_001023544.3">
    <property type="nucleotide sequence ID" value="XM_001023544.4"/>
</dbReference>
<dbReference type="AlphaFoldDB" id="I7M3K3"/>
<dbReference type="InterPro" id="IPR031127">
    <property type="entry name" value="E3_UB_ligase_RBR"/>
</dbReference>
<dbReference type="Gene3D" id="1.20.120.1750">
    <property type="match status" value="1"/>
</dbReference>
<reference evidence="14" key="1">
    <citation type="journal article" date="2006" name="PLoS Biol.">
        <title>Macronuclear genome sequence of the ciliate Tetrahymena thermophila, a model eukaryote.</title>
        <authorList>
            <person name="Eisen J.A."/>
            <person name="Coyne R.S."/>
            <person name="Wu M."/>
            <person name="Wu D."/>
            <person name="Thiagarajan M."/>
            <person name="Wortman J.R."/>
            <person name="Badger J.H."/>
            <person name="Ren Q."/>
            <person name="Amedeo P."/>
            <person name="Jones K.M."/>
            <person name="Tallon L.J."/>
            <person name="Delcher A.L."/>
            <person name="Salzberg S.L."/>
            <person name="Silva J.C."/>
            <person name="Haas B.J."/>
            <person name="Majoros W.H."/>
            <person name="Farzad M."/>
            <person name="Carlton J.M."/>
            <person name="Smith R.K. Jr."/>
            <person name="Garg J."/>
            <person name="Pearlman R.E."/>
            <person name="Karrer K.M."/>
            <person name="Sun L."/>
            <person name="Manning G."/>
            <person name="Elde N.C."/>
            <person name="Turkewitz A.P."/>
            <person name="Asai D.J."/>
            <person name="Wilkes D.E."/>
            <person name="Wang Y."/>
            <person name="Cai H."/>
            <person name="Collins K."/>
            <person name="Stewart B.A."/>
            <person name="Lee S.R."/>
            <person name="Wilamowska K."/>
            <person name="Weinberg Z."/>
            <person name="Ruzzo W.L."/>
            <person name="Wloga D."/>
            <person name="Gaertig J."/>
            <person name="Frankel J."/>
            <person name="Tsao C.-C."/>
            <person name="Gorovsky M.A."/>
            <person name="Keeling P.J."/>
            <person name="Waller R.F."/>
            <person name="Patron N.J."/>
            <person name="Cherry J.M."/>
            <person name="Stover N.A."/>
            <person name="Krieger C.J."/>
            <person name="del Toro C."/>
            <person name="Ryder H.F."/>
            <person name="Williamson S.C."/>
            <person name="Barbeau R.A."/>
            <person name="Hamilton E.P."/>
            <person name="Orias E."/>
        </authorList>
    </citation>
    <scope>NUCLEOTIDE SEQUENCE [LARGE SCALE GENOMIC DNA]</scope>
    <source>
        <strain evidence="14">SB210</strain>
    </source>
</reference>
<keyword evidence="14" id="KW-1185">Reference proteome</keyword>
<keyword evidence="7" id="KW-0833">Ubl conjugation pathway</keyword>
<dbReference type="GO" id="GO:0008270">
    <property type="term" value="F:zinc ion binding"/>
    <property type="evidence" value="ECO:0007669"/>
    <property type="project" value="UniProtKB-KW"/>
</dbReference>
<dbReference type="STRING" id="312017.I7M3K3"/>
<evidence type="ECO:0000256" key="2">
    <source>
        <dbReference type="ARBA" id="ARBA00012251"/>
    </source>
</evidence>
<dbReference type="SMART" id="SM00647">
    <property type="entry name" value="IBR"/>
    <property type="match status" value="2"/>
</dbReference>
<feature type="domain" description="RING-type" evidence="12">
    <location>
        <begin position="163"/>
        <end position="366"/>
    </location>
</feature>
<feature type="coiled-coil region" evidence="10">
    <location>
        <begin position="126"/>
        <end position="163"/>
    </location>
</feature>
<evidence type="ECO:0000256" key="8">
    <source>
        <dbReference type="ARBA" id="ARBA00022833"/>
    </source>
</evidence>
<comment type="catalytic activity">
    <reaction evidence="1">
        <text>[E2 ubiquitin-conjugating enzyme]-S-ubiquitinyl-L-cysteine + [acceptor protein]-L-lysine = [E2 ubiquitin-conjugating enzyme]-L-cysteine + [acceptor protein]-N(6)-ubiquitinyl-L-lysine.</text>
        <dbReference type="EC" id="2.3.2.31"/>
    </reaction>
</comment>
<gene>
    <name evidence="13" type="ORF">TTHERM_00537340</name>
</gene>
<keyword evidence="8" id="KW-0862">Zinc</keyword>
<dbReference type="KEGG" id="tet:TTHERM_00537340"/>
<evidence type="ECO:0000256" key="5">
    <source>
        <dbReference type="ARBA" id="ARBA00022737"/>
    </source>
</evidence>
<evidence type="ECO:0000259" key="12">
    <source>
        <dbReference type="PROSITE" id="PS51873"/>
    </source>
</evidence>
<dbReference type="Pfam" id="PF00097">
    <property type="entry name" value="zf-C3HC4"/>
    <property type="match status" value="1"/>
</dbReference>
<dbReference type="GO" id="GO:0016567">
    <property type="term" value="P:protein ubiquitination"/>
    <property type="evidence" value="ECO:0007669"/>
    <property type="project" value="InterPro"/>
</dbReference>
<feature type="domain" description="RING-type" evidence="11">
    <location>
        <begin position="167"/>
        <end position="214"/>
    </location>
</feature>
<evidence type="ECO:0000256" key="3">
    <source>
        <dbReference type="ARBA" id="ARBA00022679"/>
    </source>
</evidence>
<dbReference type="FunFam" id="3.30.40.10:FF:000137">
    <property type="entry name" value="RanBP-type and C3HC4-type zinc finger-containing protein 1"/>
    <property type="match status" value="1"/>
</dbReference>
<dbReference type="OrthoDB" id="10009520at2759"/>
<evidence type="ECO:0000313" key="14">
    <source>
        <dbReference type="Proteomes" id="UP000009168"/>
    </source>
</evidence>
<keyword evidence="3" id="KW-0808">Transferase</keyword>
<evidence type="ECO:0000256" key="7">
    <source>
        <dbReference type="ARBA" id="ARBA00022786"/>
    </source>
</evidence>
<dbReference type="InterPro" id="IPR002867">
    <property type="entry name" value="IBR_dom"/>
</dbReference>
<dbReference type="eggNOG" id="KOG1812">
    <property type="taxonomic scope" value="Eukaryota"/>
</dbReference>
<proteinExistence type="predicted"/>
<dbReference type="GeneID" id="7842688"/>
<dbReference type="CDD" id="cd20335">
    <property type="entry name" value="BRcat_RBR"/>
    <property type="match status" value="1"/>
</dbReference>
<keyword evidence="4" id="KW-0479">Metal-binding</keyword>
<dbReference type="GO" id="GO:0061630">
    <property type="term" value="F:ubiquitin protein ligase activity"/>
    <property type="evidence" value="ECO:0007669"/>
    <property type="project" value="UniProtKB-EC"/>
</dbReference>
<evidence type="ECO:0000256" key="9">
    <source>
        <dbReference type="PROSITE-ProRule" id="PRU00175"/>
    </source>
</evidence>
<evidence type="ECO:0000256" key="10">
    <source>
        <dbReference type="SAM" id="Coils"/>
    </source>
</evidence>
<dbReference type="InterPro" id="IPR001841">
    <property type="entry name" value="Znf_RING"/>
</dbReference>
<dbReference type="PANTHER" id="PTHR11685">
    <property type="entry name" value="RBR FAMILY RING FINGER AND IBR DOMAIN-CONTAINING"/>
    <property type="match status" value="1"/>
</dbReference>
<dbReference type="InterPro" id="IPR044066">
    <property type="entry name" value="TRIAD_supradom"/>
</dbReference>
<dbReference type="Pfam" id="PF01485">
    <property type="entry name" value="IBR"/>
    <property type="match status" value="2"/>
</dbReference>
<keyword evidence="5" id="KW-0677">Repeat</keyword>
<name>I7M3K3_TETTS</name>
<dbReference type="EC" id="2.3.2.31" evidence="2"/>
<dbReference type="InterPro" id="IPR018957">
    <property type="entry name" value="Znf_C3HC4_RING-type"/>
</dbReference>
<accession>I7M3K3</accession>
<sequence length="366" mass="43786">MQKSKSQNIKNILQNLSSIRGESLYQSFLLGTAFVRYNLSEQALQELTQGFEQFVQLTKQMQRTDLIEELYSHILEGKQPQPIKTIELLTEKIFQQDSQIQMKQDFNKNEEELFQSMMQEEQRQELERQKQDELLARLAAQEMEEEERKVLDSYKKIQNEDEQSWKCEICLELMTDSQFWPLQCRHQFHRDCLQQYFNVKIKDRSFPLKCPNDNCKQDVDYSDIKEILTKQEFQKYEEFSLNNYIDSNLEEISWCPSAGCKYAFVLEENQTLLICPLCRKKFCLTCKCEFHKNQTCKEYQISNTYNEQDKRFEQFVRGQKFKQCINCKMWVEKNQGCDHMTCRCGCQFCYKCGGPYQKCACYGYNN</sequence>
<evidence type="ECO:0000256" key="1">
    <source>
        <dbReference type="ARBA" id="ARBA00001798"/>
    </source>
</evidence>
<protein>
    <recommendedName>
        <fullName evidence="2">RBR-type E3 ubiquitin transferase</fullName>
        <ecNumber evidence="2">2.3.2.31</ecNumber>
    </recommendedName>
</protein>
<evidence type="ECO:0000313" key="13">
    <source>
        <dbReference type="EMBL" id="EAS03299.3"/>
    </source>
</evidence>
<dbReference type="InParanoid" id="I7M3K3"/>
<evidence type="ECO:0000256" key="6">
    <source>
        <dbReference type="ARBA" id="ARBA00022771"/>
    </source>
</evidence>
<dbReference type="PROSITE" id="PS51873">
    <property type="entry name" value="TRIAD"/>
    <property type="match status" value="1"/>
</dbReference>
<evidence type="ECO:0000256" key="4">
    <source>
        <dbReference type="ARBA" id="ARBA00022723"/>
    </source>
</evidence>
<dbReference type="PROSITE" id="PS50089">
    <property type="entry name" value="ZF_RING_2"/>
    <property type="match status" value="1"/>
</dbReference>
<dbReference type="CDD" id="cd22584">
    <property type="entry name" value="Rcat_RBR_unk"/>
    <property type="match status" value="1"/>
</dbReference>
<keyword evidence="10" id="KW-0175">Coiled coil</keyword>
<dbReference type="InterPro" id="IPR013083">
    <property type="entry name" value="Znf_RING/FYVE/PHD"/>
</dbReference>